<dbReference type="PANTHER" id="PTHR11388:SF76">
    <property type="entry name" value="SOLUTE CARRIER ORGANIC ANION TRANSPORTER FAMILY MEMBER"/>
    <property type="match status" value="1"/>
</dbReference>
<dbReference type="PANTHER" id="PTHR11388">
    <property type="entry name" value="ORGANIC ANION TRANSPORTER"/>
    <property type="match status" value="1"/>
</dbReference>
<feature type="transmembrane region" description="Helical" evidence="2">
    <location>
        <begin position="70"/>
        <end position="91"/>
    </location>
</feature>
<dbReference type="Proteomes" id="UP000887565">
    <property type="component" value="Unplaced"/>
</dbReference>
<keyword evidence="2" id="KW-0472">Membrane</keyword>
<sequence length="181" mass="20027">MTVDNRRDGFCGLASYRPQYLQKFATGFWFTIFSCLVVLIQGVYFGYTIGMLTTIEKRFKINSFRSGSLLSFYDMGHAISVLLIGHFGPWIHKPKWVAFGCLSNALACFGMAASHFLFQGDHEADVVKPWANEPAGVDKSAMELCSMRNVGEARVSLRTVALSFVNKAKGQASVCSTQDSL</sequence>
<keyword evidence="1" id="KW-1015">Disulfide bond</keyword>
<dbReference type="GO" id="GO:0015347">
    <property type="term" value="F:sodium-independent organic anion transmembrane transporter activity"/>
    <property type="evidence" value="ECO:0007669"/>
    <property type="project" value="TreeGrafter"/>
</dbReference>
<organism evidence="3 4">
    <name type="scientific">Romanomermis culicivorax</name>
    <name type="common">Nematode worm</name>
    <dbReference type="NCBI Taxonomy" id="13658"/>
    <lineage>
        <taxon>Eukaryota</taxon>
        <taxon>Metazoa</taxon>
        <taxon>Ecdysozoa</taxon>
        <taxon>Nematoda</taxon>
        <taxon>Enoplea</taxon>
        <taxon>Dorylaimia</taxon>
        <taxon>Mermithida</taxon>
        <taxon>Mermithoidea</taxon>
        <taxon>Mermithidae</taxon>
        <taxon>Romanomermis</taxon>
    </lineage>
</organism>
<dbReference type="GO" id="GO:0016323">
    <property type="term" value="C:basolateral plasma membrane"/>
    <property type="evidence" value="ECO:0007669"/>
    <property type="project" value="TreeGrafter"/>
</dbReference>
<dbReference type="InterPro" id="IPR004156">
    <property type="entry name" value="OATP"/>
</dbReference>
<dbReference type="PROSITE" id="PS51257">
    <property type="entry name" value="PROKAR_LIPOPROTEIN"/>
    <property type="match status" value="1"/>
</dbReference>
<dbReference type="AlphaFoldDB" id="A0A915IXC9"/>
<protein>
    <submittedName>
        <fullName evidence="4">Uncharacterized protein</fullName>
    </submittedName>
</protein>
<evidence type="ECO:0000256" key="2">
    <source>
        <dbReference type="SAM" id="Phobius"/>
    </source>
</evidence>
<evidence type="ECO:0000256" key="1">
    <source>
        <dbReference type="ARBA" id="ARBA00023157"/>
    </source>
</evidence>
<name>A0A915IXC9_ROMCU</name>
<keyword evidence="3" id="KW-1185">Reference proteome</keyword>
<evidence type="ECO:0000313" key="3">
    <source>
        <dbReference type="Proteomes" id="UP000887565"/>
    </source>
</evidence>
<keyword evidence="2" id="KW-1133">Transmembrane helix</keyword>
<dbReference type="SUPFAM" id="SSF103473">
    <property type="entry name" value="MFS general substrate transporter"/>
    <property type="match status" value="1"/>
</dbReference>
<dbReference type="GO" id="GO:0043252">
    <property type="term" value="P:sodium-independent organic anion transport"/>
    <property type="evidence" value="ECO:0007669"/>
    <property type="project" value="TreeGrafter"/>
</dbReference>
<keyword evidence="2" id="KW-0812">Transmembrane</keyword>
<proteinExistence type="predicted"/>
<dbReference type="InterPro" id="IPR036259">
    <property type="entry name" value="MFS_trans_sf"/>
</dbReference>
<reference evidence="4" key="1">
    <citation type="submission" date="2022-11" db="UniProtKB">
        <authorList>
            <consortium name="WormBaseParasite"/>
        </authorList>
    </citation>
    <scope>IDENTIFICATION</scope>
</reference>
<feature type="transmembrane region" description="Helical" evidence="2">
    <location>
        <begin position="28"/>
        <end position="49"/>
    </location>
</feature>
<feature type="transmembrane region" description="Helical" evidence="2">
    <location>
        <begin position="97"/>
        <end position="118"/>
    </location>
</feature>
<dbReference type="Gene3D" id="1.20.1250.20">
    <property type="entry name" value="MFS general substrate transporter like domains"/>
    <property type="match status" value="1"/>
</dbReference>
<dbReference type="Pfam" id="PF03137">
    <property type="entry name" value="OATP"/>
    <property type="match status" value="1"/>
</dbReference>
<dbReference type="WBParaSite" id="nRc.2.0.1.t18483-RA">
    <property type="protein sequence ID" value="nRc.2.0.1.t18483-RA"/>
    <property type="gene ID" value="nRc.2.0.1.g18483"/>
</dbReference>
<evidence type="ECO:0000313" key="4">
    <source>
        <dbReference type="WBParaSite" id="nRc.2.0.1.t18483-RA"/>
    </source>
</evidence>
<accession>A0A915IXC9</accession>